<evidence type="ECO:0000313" key="2">
    <source>
        <dbReference type="EMBL" id="SBT15983.1"/>
    </source>
</evidence>
<protein>
    <submittedName>
        <fullName evidence="2">Uncharacterized protein</fullName>
    </submittedName>
</protein>
<dbReference type="Proteomes" id="UP000092840">
    <property type="component" value="Unassembled WGS sequence"/>
</dbReference>
<keyword evidence="1" id="KW-0812">Transmembrane</keyword>
<dbReference type="Proteomes" id="UP000092871">
    <property type="component" value="Unassembled WGS sequence"/>
</dbReference>
<dbReference type="RefSeq" id="WP_067030050.1">
    <property type="nucleotide sequence ID" value="NZ_FLRA01000001.1"/>
</dbReference>
<reference evidence="2 5" key="2">
    <citation type="submission" date="2016-06" db="EMBL/GenBank/DDBJ databases">
        <authorList>
            <person name="Kjaerup R.B."/>
            <person name="Dalgaard T.S."/>
            <person name="Juul-Madsen H.R."/>
        </authorList>
    </citation>
    <scope>NUCLEOTIDE SEQUENCE [LARGE SCALE GENOMIC DNA]</scope>
    <source>
        <strain evidence="2 5">CECT 5115</strain>
    </source>
</reference>
<keyword evidence="4" id="KW-1185">Reference proteome</keyword>
<dbReference type="OrthoDB" id="6106356at2"/>
<dbReference type="EMBL" id="FLRB01000011">
    <property type="protein sequence ID" value="SBT21031.1"/>
    <property type="molecule type" value="Genomic_DNA"/>
</dbReference>
<evidence type="ECO:0000313" key="3">
    <source>
        <dbReference type="EMBL" id="SBT21031.1"/>
    </source>
</evidence>
<evidence type="ECO:0000313" key="4">
    <source>
        <dbReference type="Proteomes" id="UP000092840"/>
    </source>
</evidence>
<reference evidence="3 4" key="1">
    <citation type="submission" date="2016-06" db="EMBL/GenBank/DDBJ databases">
        <authorList>
            <person name="Rodrigo-Torres L."/>
            <person name="Arahal D.R."/>
        </authorList>
    </citation>
    <scope>NUCLEOTIDE SEQUENCE [LARGE SCALE GENOMIC DNA]</scope>
    <source>
        <strain evidence="3 4">CECT 5116</strain>
    </source>
</reference>
<sequence length="225" mass="26616">MKQNIFQSFSSPKYLKWWLVVECILVAWLINVLWQYKLERQVAIDRYQHQEQQWRTIAHSLNMLPQDFPVTLLKQNDTVIGMHMVASMSLPQWSTVLEALQQRFWLMPETVVWQRHNEQWRADIRWQLLRPSTLKPEINILPFEQRAYRPHSGELISTVHGASSAALIKVNQKELWLHEGHWSPELQATLAQIDQDFVILQSAQGLTQKLYMTGLNTLEQSQKEY</sequence>
<evidence type="ECO:0000256" key="1">
    <source>
        <dbReference type="SAM" id="Phobius"/>
    </source>
</evidence>
<name>A0A1C3JL83_9GAMM</name>
<accession>A0A1C3JL83</accession>
<keyword evidence="1" id="KW-0472">Membrane</keyword>
<dbReference type="EMBL" id="FLRA01000001">
    <property type="protein sequence ID" value="SBT15983.1"/>
    <property type="molecule type" value="Genomic_DNA"/>
</dbReference>
<evidence type="ECO:0000313" key="5">
    <source>
        <dbReference type="Proteomes" id="UP000092871"/>
    </source>
</evidence>
<keyword evidence="1" id="KW-1133">Transmembrane helix</keyword>
<proteinExistence type="predicted"/>
<organism evidence="2 5">
    <name type="scientific">Marinomonas gallaica</name>
    <dbReference type="NCBI Taxonomy" id="1806667"/>
    <lineage>
        <taxon>Bacteria</taxon>
        <taxon>Pseudomonadati</taxon>
        <taxon>Pseudomonadota</taxon>
        <taxon>Gammaproteobacteria</taxon>
        <taxon>Oceanospirillales</taxon>
        <taxon>Oceanospirillaceae</taxon>
        <taxon>Marinomonas</taxon>
    </lineage>
</organism>
<feature type="transmembrane region" description="Helical" evidence="1">
    <location>
        <begin position="15"/>
        <end position="34"/>
    </location>
</feature>
<dbReference type="AlphaFoldDB" id="A0A1C3JL83"/>
<gene>
    <name evidence="2" type="ORF">MGA5115_00057</name>
    <name evidence="3" type="ORF">MGA5116_01618</name>
</gene>